<dbReference type="Gene3D" id="1.10.630.10">
    <property type="entry name" value="Cytochrome P450"/>
    <property type="match status" value="1"/>
</dbReference>
<keyword evidence="12" id="KW-0472">Membrane</keyword>
<dbReference type="FunFam" id="1.10.630.10:FF:000042">
    <property type="entry name" value="Cytochrome P450"/>
    <property type="match status" value="1"/>
</dbReference>
<evidence type="ECO:0000256" key="7">
    <source>
        <dbReference type="ARBA" id="ARBA00022824"/>
    </source>
</evidence>
<dbReference type="InterPro" id="IPR002401">
    <property type="entry name" value="Cyt_P450_E_grp-I"/>
</dbReference>
<dbReference type="PRINTS" id="PR00385">
    <property type="entry name" value="P450"/>
</dbReference>
<protein>
    <recommendedName>
        <fullName evidence="17">Cytochrome P450</fullName>
    </recommendedName>
</protein>
<name>A0AAN7V8J0_9COLE</name>
<evidence type="ECO:0000256" key="12">
    <source>
        <dbReference type="ARBA" id="ARBA00023136"/>
    </source>
</evidence>
<evidence type="ECO:0000256" key="11">
    <source>
        <dbReference type="ARBA" id="ARBA00023033"/>
    </source>
</evidence>
<comment type="cofactor">
    <cofactor evidence="1 13">
        <name>heme</name>
        <dbReference type="ChEBI" id="CHEBI:30413"/>
    </cofactor>
</comment>
<dbReference type="PRINTS" id="PR00463">
    <property type="entry name" value="EP450I"/>
</dbReference>
<reference evidence="15 16" key="1">
    <citation type="journal article" date="2024" name="Insects">
        <title>An Improved Chromosome-Level Genome Assembly of the Firefly Pyrocoelia pectoralis.</title>
        <authorList>
            <person name="Fu X."/>
            <person name="Meyer-Rochow V.B."/>
            <person name="Ballantyne L."/>
            <person name="Zhu X."/>
        </authorList>
    </citation>
    <scope>NUCLEOTIDE SEQUENCE [LARGE SCALE GENOMIC DNA]</scope>
    <source>
        <strain evidence="15">XCY_ONT2</strain>
    </source>
</reference>
<keyword evidence="11 14" id="KW-0503">Monooxygenase</keyword>
<evidence type="ECO:0000256" key="8">
    <source>
        <dbReference type="ARBA" id="ARBA00022848"/>
    </source>
</evidence>
<dbReference type="InterPro" id="IPR036396">
    <property type="entry name" value="Cyt_P450_sf"/>
</dbReference>
<organism evidence="15 16">
    <name type="scientific">Pyrocoelia pectoralis</name>
    <dbReference type="NCBI Taxonomy" id="417401"/>
    <lineage>
        <taxon>Eukaryota</taxon>
        <taxon>Metazoa</taxon>
        <taxon>Ecdysozoa</taxon>
        <taxon>Arthropoda</taxon>
        <taxon>Hexapoda</taxon>
        <taxon>Insecta</taxon>
        <taxon>Pterygota</taxon>
        <taxon>Neoptera</taxon>
        <taxon>Endopterygota</taxon>
        <taxon>Coleoptera</taxon>
        <taxon>Polyphaga</taxon>
        <taxon>Elateriformia</taxon>
        <taxon>Elateroidea</taxon>
        <taxon>Lampyridae</taxon>
        <taxon>Lampyrinae</taxon>
        <taxon>Pyrocoelia</taxon>
    </lineage>
</organism>
<evidence type="ECO:0000256" key="3">
    <source>
        <dbReference type="ARBA" id="ARBA00004406"/>
    </source>
</evidence>
<keyword evidence="9 14" id="KW-0560">Oxidoreductase</keyword>
<dbReference type="PANTHER" id="PTHR24292">
    <property type="entry name" value="CYTOCHROME P450"/>
    <property type="match status" value="1"/>
</dbReference>
<keyword evidence="6 13" id="KW-0479">Metal-binding</keyword>
<keyword evidence="7" id="KW-0256">Endoplasmic reticulum</keyword>
<evidence type="ECO:0000256" key="1">
    <source>
        <dbReference type="ARBA" id="ARBA00001971"/>
    </source>
</evidence>
<gene>
    <name evidence="15" type="ORF">RI129_013089</name>
</gene>
<evidence type="ECO:0000313" key="16">
    <source>
        <dbReference type="Proteomes" id="UP001329430"/>
    </source>
</evidence>
<dbReference type="Pfam" id="PF00067">
    <property type="entry name" value="p450"/>
    <property type="match status" value="1"/>
</dbReference>
<keyword evidence="10 13" id="KW-0408">Iron</keyword>
<dbReference type="GO" id="GO:0005506">
    <property type="term" value="F:iron ion binding"/>
    <property type="evidence" value="ECO:0007669"/>
    <property type="project" value="InterPro"/>
</dbReference>
<dbReference type="PROSITE" id="PS00086">
    <property type="entry name" value="CYTOCHROME_P450"/>
    <property type="match status" value="1"/>
</dbReference>
<evidence type="ECO:0000256" key="5">
    <source>
        <dbReference type="ARBA" id="ARBA00022617"/>
    </source>
</evidence>
<comment type="subcellular location">
    <subcellularLocation>
        <location evidence="3">Endoplasmic reticulum membrane</location>
        <topology evidence="3">Peripheral membrane protein</topology>
    </subcellularLocation>
    <subcellularLocation>
        <location evidence="2">Microsome membrane</location>
        <topology evidence="2">Peripheral membrane protein</topology>
    </subcellularLocation>
</comment>
<accession>A0AAN7V8J0</accession>
<dbReference type="GO" id="GO:0005789">
    <property type="term" value="C:endoplasmic reticulum membrane"/>
    <property type="evidence" value="ECO:0007669"/>
    <property type="project" value="UniProtKB-SubCell"/>
</dbReference>
<dbReference type="InterPro" id="IPR017972">
    <property type="entry name" value="Cyt_P450_CS"/>
</dbReference>
<dbReference type="GO" id="GO:0004497">
    <property type="term" value="F:monooxygenase activity"/>
    <property type="evidence" value="ECO:0007669"/>
    <property type="project" value="UniProtKB-KW"/>
</dbReference>
<keyword evidence="16" id="KW-1185">Reference proteome</keyword>
<dbReference type="EMBL" id="JAVRBK010000010">
    <property type="protein sequence ID" value="KAK5638794.1"/>
    <property type="molecule type" value="Genomic_DNA"/>
</dbReference>
<evidence type="ECO:0000256" key="2">
    <source>
        <dbReference type="ARBA" id="ARBA00004174"/>
    </source>
</evidence>
<evidence type="ECO:0000256" key="6">
    <source>
        <dbReference type="ARBA" id="ARBA00022723"/>
    </source>
</evidence>
<dbReference type="CDD" id="cd11056">
    <property type="entry name" value="CYP6-like"/>
    <property type="match status" value="1"/>
</dbReference>
<comment type="similarity">
    <text evidence="4 14">Belongs to the cytochrome P450 family.</text>
</comment>
<dbReference type="SUPFAM" id="SSF48264">
    <property type="entry name" value="Cytochrome P450"/>
    <property type="match status" value="1"/>
</dbReference>
<comment type="caution">
    <text evidence="15">The sequence shown here is derived from an EMBL/GenBank/DDBJ whole genome shotgun (WGS) entry which is preliminary data.</text>
</comment>
<dbReference type="AlphaFoldDB" id="A0AAN7V8J0"/>
<feature type="binding site" description="axial binding residue" evidence="13">
    <location>
        <position position="298"/>
    </location>
    <ligand>
        <name>heme</name>
        <dbReference type="ChEBI" id="CHEBI:30413"/>
    </ligand>
    <ligandPart>
        <name>Fe</name>
        <dbReference type="ChEBI" id="CHEBI:18248"/>
    </ligandPart>
</feature>
<keyword evidence="8" id="KW-0492">Microsome</keyword>
<dbReference type="PANTHER" id="PTHR24292:SF100">
    <property type="entry name" value="CYTOCHROME P450 6A16, ISOFORM B-RELATED"/>
    <property type="match status" value="1"/>
</dbReference>
<dbReference type="InterPro" id="IPR001128">
    <property type="entry name" value="Cyt_P450"/>
</dbReference>
<evidence type="ECO:0000256" key="4">
    <source>
        <dbReference type="ARBA" id="ARBA00010617"/>
    </source>
</evidence>
<evidence type="ECO:0000256" key="10">
    <source>
        <dbReference type="ARBA" id="ARBA00023004"/>
    </source>
</evidence>
<sequence length="353" mass="40183">MKMMFNIVMTCGRQLETCMEDICRKGPVDIKHALECYTMDVIGSCAFGIDCNSFTDPSSDFCKYSKKIFMPTLLENLIGIFVNLFPSIGKMLGLKAIPNDITDFFFNIVTSSVEHRRETGFTRNDFLQILIELADQNQTKDSISFNELVAQAFVFFVAGFETSSATMAFCLLELCLNPDVQEELRAEVNSTLNKHNGDLTYESLKEMKYMNAVIDETLRKYPPLAVLNRECIQDYKLPNSNITIEKGIKIAIPLSGLHKDPNYFPEPEKFDPKRFTVENKNLIIPYTFMPFGEGPRACIGIRFGMMQTKVGLSILLRRYKFSLSEKMKIPIKFKIRSFLTAVEGGVWLNATKI</sequence>
<keyword evidence="5 13" id="KW-0349">Heme</keyword>
<evidence type="ECO:0000256" key="14">
    <source>
        <dbReference type="RuleBase" id="RU000461"/>
    </source>
</evidence>
<proteinExistence type="inferred from homology"/>
<evidence type="ECO:0008006" key="17">
    <source>
        <dbReference type="Google" id="ProtNLM"/>
    </source>
</evidence>
<dbReference type="GO" id="GO:0016705">
    <property type="term" value="F:oxidoreductase activity, acting on paired donors, with incorporation or reduction of molecular oxygen"/>
    <property type="evidence" value="ECO:0007669"/>
    <property type="project" value="InterPro"/>
</dbReference>
<evidence type="ECO:0000313" key="15">
    <source>
        <dbReference type="EMBL" id="KAK5638794.1"/>
    </source>
</evidence>
<dbReference type="InterPro" id="IPR050476">
    <property type="entry name" value="Insect_CytP450_Detox"/>
</dbReference>
<evidence type="ECO:0000256" key="9">
    <source>
        <dbReference type="ARBA" id="ARBA00023002"/>
    </source>
</evidence>
<dbReference type="GO" id="GO:0020037">
    <property type="term" value="F:heme binding"/>
    <property type="evidence" value="ECO:0007669"/>
    <property type="project" value="InterPro"/>
</dbReference>
<dbReference type="Proteomes" id="UP001329430">
    <property type="component" value="Chromosome 10"/>
</dbReference>
<evidence type="ECO:0000256" key="13">
    <source>
        <dbReference type="PIRSR" id="PIRSR602401-1"/>
    </source>
</evidence>